<evidence type="ECO:0000313" key="2">
    <source>
        <dbReference type="Proteomes" id="UP001283361"/>
    </source>
</evidence>
<name>A0AAE1DYA0_9GAST</name>
<proteinExistence type="predicted"/>
<sequence>MAEGRPDVDFFDHTGAAARHATDDLIRLDTFTPTEATGGGGNVNIFTGEAETSFGTLNVDAYGRPRRINTPAYVEGEYVDVFNTKGLSLDNQNIAGAANDYYRMLEEDQGLRPDVPDLSEFMVDKHGRLRLRANTDVNLINENTGRPNKLTTIASHKGGRDLVRKHLGFSKWTPEMSKAAEAALLKYNQELGEATESLDTGGATEAVNSAQNIIAVLVREGYTSRDIIGMCKALERSRGGTHEQPRQALGTG</sequence>
<reference evidence="1" key="1">
    <citation type="journal article" date="2023" name="G3 (Bethesda)">
        <title>A reference genome for the long-term kleptoplast-retaining sea slug Elysia crispata morphotype clarki.</title>
        <authorList>
            <person name="Eastman K.E."/>
            <person name="Pendleton A.L."/>
            <person name="Shaikh M.A."/>
            <person name="Suttiyut T."/>
            <person name="Ogas R."/>
            <person name="Tomko P."/>
            <person name="Gavelis G."/>
            <person name="Widhalm J.R."/>
            <person name="Wisecaver J.H."/>
        </authorList>
    </citation>
    <scope>NUCLEOTIDE SEQUENCE</scope>
    <source>
        <strain evidence="1">ECLA1</strain>
    </source>
</reference>
<dbReference type="Proteomes" id="UP001283361">
    <property type="component" value="Unassembled WGS sequence"/>
</dbReference>
<dbReference type="EMBL" id="JAWDGP010002021">
    <property type="protein sequence ID" value="KAK3786013.1"/>
    <property type="molecule type" value="Genomic_DNA"/>
</dbReference>
<evidence type="ECO:0000313" key="1">
    <source>
        <dbReference type="EMBL" id="KAK3786013.1"/>
    </source>
</evidence>
<comment type="caution">
    <text evidence="1">The sequence shown here is derived from an EMBL/GenBank/DDBJ whole genome shotgun (WGS) entry which is preliminary data.</text>
</comment>
<accession>A0AAE1DYA0</accession>
<dbReference type="AlphaFoldDB" id="A0AAE1DYA0"/>
<gene>
    <name evidence="1" type="ORF">RRG08_023435</name>
</gene>
<keyword evidence="2" id="KW-1185">Reference proteome</keyword>
<protein>
    <submittedName>
        <fullName evidence="1">Uncharacterized protein</fullName>
    </submittedName>
</protein>
<organism evidence="1 2">
    <name type="scientific">Elysia crispata</name>
    <name type="common">lettuce slug</name>
    <dbReference type="NCBI Taxonomy" id="231223"/>
    <lineage>
        <taxon>Eukaryota</taxon>
        <taxon>Metazoa</taxon>
        <taxon>Spiralia</taxon>
        <taxon>Lophotrochozoa</taxon>
        <taxon>Mollusca</taxon>
        <taxon>Gastropoda</taxon>
        <taxon>Heterobranchia</taxon>
        <taxon>Euthyneura</taxon>
        <taxon>Panpulmonata</taxon>
        <taxon>Sacoglossa</taxon>
        <taxon>Placobranchoidea</taxon>
        <taxon>Plakobranchidae</taxon>
        <taxon>Elysia</taxon>
    </lineage>
</organism>